<dbReference type="GO" id="GO:0009414">
    <property type="term" value="P:response to water deprivation"/>
    <property type="evidence" value="ECO:0007669"/>
    <property type="project" value="UniProtKB-ARBA"/>
</dbReference>
<evidence type="ECO:0000256" key="24">
    <source>
        <dbReference type="SAM" id="Phobius"/>
    </source>
</evidence>
<evidence type="ECO:0000256" key="11">
    <source>
        <dbReference type="ARBA" id="ARBA00022692"/>
    </source>
</evidence>
<keyword evidence="9" id="KW-0433">Leucine-rich repeat</keyword>
<name>A0A9Q0FSC7_9ROSI</name>
<evidence type="ECO:0000256" key="6">
    <source>
        <dbReference type="ARBA" id="ARBA00022475"/>
    </source>
</evidence>
<dbReference type="FunFam" id="3.80.10.10:FF:000095">
    <property type="entry name" value="LRR receptor-like serine/threonine-protein kinase GSO1"/>
    <property type="match status" value="1"/>
</dbReference>
<keyword evidence="19" id="KW-0675">Receptor</keyword>
<keyword evidence="12 25" id="KW-0732">Signal</keyword>
<keyword evidence="11 24" id="KW-0812">Transmembrane</keyword>
<dbReference type="FunFam" id="3.30.200.20:FF:000260">
    <property type="entry name" value="LRR receptor-like serine/threonine-protein kinase RPK2"/>
    <property type="match status" value="1"/>
</dbReference>
<dbReference type="PANTHER" id="PTHR48056">
    <property type="entry name" value="LRR RECEPTOR-LIKE SERINE/THREONINE-PROTEIN KINASE-RELATED"/>
    <property type="match status" value="1"/>
</dbReference>
<keyword evidence="8" id="KW-0597">Phosphoprotein</keyword>
<dbReference type="GO" id="GO:0048508">
    <property type="term" value="P:embryonic meristem development"/>
    <property type="evidence" value="ECO:0007669"/>
    <property type="project" value="UniProtKB-ARBA"/>
</dbReference>
<evidence type="ECO:0000256" key="22">
    <source>
        <dbReference type="ARBA" id="ARBA00048679"/>
    </source>
</evidence>
<evidence type="ECO:0000256" key="14">
    <source>
        <dbReference type="ARBA" id="ARBA00022741"/>
    </source>
</evidence>
<feature type="binding site" evidence="23">
    <location>
        <position position="812"/>
    </location>
    <ligand>
        <name>ATP</name>
        <dbReference type="ChEBI" id="CHEBI:30616"/>
    </ligand>
</feature>
<dbReference type="Proteomes" id="UP001141552">
    <property type="component" value="Unassembled WGS sequence"/>
</dbReference>
<evidence type="ECO:0000256" key="7">
    <source>
        <dbReference type="ARBA" id="ARBA00022527"/>
    </source>
</evidence>
<dbReference type="GO" id="GO:0004674">
    <property type="term" value="F:protein serine/threonine kinase activity"/>
    <property type="evidence" value="ECO:0007669"/>
    <property type="project" value="UniProtKB-KW"/>
</dbReference>
<reference evidence="27" key="1">
    <citation type="submission" date="2022-02" db="EMBL/GenBank/DDBJ databases">
        <authorList>
            <person name="Henning P.M."/>
            <person name="McCubbin A.G."/>
            <person name="Shore J.S."/>
        </authorList>
    </citation>
    <scope>NUCLEOTIDE SEQUENCE</scope>
    <source>
        <strain evidence="27">F60SS</strain>
        <tissue evidence="27">Leaves</tissue>
    </source>
</reference>
<evidence type="ECO:0000256" key="5">
    <source>
        <dbReference type="ARBA" id="ARBA00022473"/>
    </source>
</evidence>
<dbReference type="GO" id="GO:0009409">
    <property type="term" value="P:response to cold"/>
    <property type="evidence" value="ECO:0007669"/>
    <property type="project" value="UniProtKB-ARBA"/>
</dbReference>
<evidence type="ECO:0000256" key="8">
    <source>
        <dbReference type="ARBA" id="ARBA00022553"/>
    </source>
</evidence>
<keyword evidence="5" id="KW-0217">Developmental protein</keyword>
<accession>A0A9Q0FSC7</accession>
<dbReference type="InterPro" id="IPR008271">
    <property type="entry name" value="Ser/Thr_kinase_AS"/>
</dbReference>
<keyword evidence="13" id="KW-0677">Repeat</keyword>
<dbReference type="InterPro" id="IPR013210">
    <property type="entry name" value="LRR_N_plant-typ"/>
</dbReference>
<evidence type="ECO:0000259" key="26">
    <source>
        <dbReference type="PROSITE" id="PS50011"/>
    </source>
</evidence>
<comment type="caution">
    <text evidence="27">The sequence shown here is derived from an EMBL/GenBank/DDBJ whole genome shotgun (WGS) entry which is preliminary data.</text>
</comment>
<keyword evidence="16 23" id="KW-0067">ATP-binding</keyword>
<dbReference type="PROSITE" id="PS00107">
    <property type="entry name" value="PROTEIN_KINASE_ATP"/>
    <property type="match status" value="1"/>
</dbReference>
<dbReference type="InterPro" id="IPR050647">
    <property type="entry name" value="Plant_LRR-RLKs"/>
</dbReference>
<evidence type="ECO:0000256" key="12">
    <source>
        <dbReference type="ARBA" id="ARBA00022729"/>
    </source>
</evidence>
<evidence type="ECO:0000313" key="27">
    <source>
        <dbReference type="EMBL" id="KAJ4835745.1"/>
    </source>
</evidence>
<evidence type="ECO:0000256" key="21">
    <source>
        <dbReference type="ARBA" id="ARBA00047899"/>
    </source>
</evidence>
<dbReference type="PROSITE" id="PS50011">
    <property type="entry name" value="PROTEIN_KINASE_DOM"/>
    <property type="match status" value="1"/>
</dbReference>
<dbReference type="Pfam" id="PF00069">
    <property type="entry name" value="Pkinase"/>
    <property type="match status" value="1"/>
</dbReference>
<reference evidence="27" key="2">
    <citation type="journal article" date="2023" name="Plants (Basel)">
        <title>Annotation of the Turnera subulata (Passifloraceae) Draft Genome Reveals the S-Locus Evolved after the Divergence of Turneroideae from Passifloroideae in a Stepwise Manner.</title>
        <authorList>
            <person name="Henning P.M."/>
            <person name="Roalson E.H."/>
            <person name="Mir W."/>
            <person name="McCubbin A.G."/>
            <person name="Shore J.S."/>
        </authorList>
    </citation>
    <scope>NUCLEOTIDE SEQUENCE</scope>
    <source>
        <strain evidence="27">F60SS</strain>
    </source>
</reference>
<dbReference type="Gene3D" id="1.10.510.10">
    <property type="entry name" value="Transferase(Phosphotransferase) domain 1"/>
    <property type="match status" value="1"/>
</dbReference>
<dbReference type="Pfam" id="PF00560">
    <property type="entry name" value="LRR_1"/>
    <property type="match status" value="8"/>
</dbReference>
<evidence type="ECO:0000256" key="2">
    <source>
        <dbReference type="ARBA" id="ARBA00008684"/>
    </source>
</evidence>
<dbReference type="EMBL" id="JAKUCV010004313">
    <property type="protein sequence ID" value="KAJ4835745.1"/>
    <property type="molecule type" value="Genomic_DNA"/>
</dbReference>
<comment type="catalytic activity">
    <reaction evidence="21">
        <text>L-threonyl-[protein] + ATP = O-phospho-L-threonyl-[protein] + ADP + H(+)</text>
        <dbReference type="Rhea" id="RHEA:46608"/>
        <dbReference type="Rhea" id="RHEA-COMP:11060"/>
        <dbReference type="Rhea" id="RHEA-COMP:11605"/>
        <dbReference type="ChEBI" id="CHEBI:15378"/>
        <dbReference type="ChEBI" id="CHEBI:30013"/>
        <dbReference type="ChEBI" id="CHEBI:30616"/>
        <dbReference type="ChEBI" id="CHEBI:61977"/>
        <dbReference type="ChEBI" id="CHEBI:456216"/>
        <dbReference type="EC" id="2.7.11.1"/>
    </reaction>
</comment>
<keyword evidence="15" id="KW-0418">Kinase</keyword>
<dbReference type="InterPro" id="IPR011009">
    <property type="entry name" value="Kinase-like_dom_sf"/>
</dbReference>
<dbReference type="GO" id="GO:0009945">
    <property type="term" value="P:radial axis specification"/>
    <property type="evidence" value="ECO:0007669"/>
    <property type="project" value="UniProtKB-ARBA"/>
</dbReference>
<organism evidence="27 28">
    <name type="scientific">Turnera subulata</name>
    <dbReference type="NCBI Taxonomy" id="218843"/>
    <lineage>
        <taxon>Eukaryota</taxon>
        <taxon>Viridiplantae</taxon>
        <taxon>Streptophyta</taxon>
        <taxon>Embryophyta</taxon>
        <taxon>Tracheophyta</taxon>
        <taxon>Spermatophyta</taxon>
        <taxon>Magnoliopsida</taxon>
        <taxon>eudicotyledons</taxon>
        <taxon>Gunneridae</taxon>
        <taxon>Pentapetalae</taxon>
        <taxon>rosids</taxon>
        <taxon>fabids</taxon>
        <taxon>Malpighiales</taxon>
        <taxon>Passifloraceae</taxon>
        <taxon>Turnera</taxon>
    </lineage>
</organism>
<dbReference type="SUPFAM" id="SSF56112">
    <property type="entry name" value="Protein kinase-like (PK-like)"/>
    <property type="match status" value="1"/>
</dbReference>
<evidence type="ECO:0000256" key="18">
    <source>
        <dbReference type="ARBA" id="ARBA00023136"/>
    </source>
</evidence>
<evidence type="ECO:0000313" key="28">
    <source>
        <dbReference type="Proteomes" id="UP001141552"/>
    </source>
</evidence>
<dbReference type="Gene3D" id="3.80.10.10">
    <property type="entry name" value="Ribonuclease Inhibitor"/>
    <property type="match status" value="4"/>
</dbReference>
<feature type="domain" description="Protein kinase" evidence="26">
    <location>
        <begin position="783"/>
        <end position="1058"/>
    </location>
</feature>
<evidence type="ECO:0000256" key="16">
    <source>
        <dbReference type="ARBA" id="ARBA00022840"/>
    </source>
</evidence>
<dbReference type="SUPFAM" id="SSF52047">
    <property type="entry name" value="RNI-like"/>
    <property type="match status" value="1"/>
</dbReference>
<dbReference type="InterPro" id="IPR000719">
    <property type="entry name" value="Prot_kinase_dom"/>
</dbReference>
<comment type="similarity">
    <text evidence="2">Belongs to the protein kinase superfamily. Ser/Thr protein kinase family.</text>
</comment>
<dbReference type="AlphaFoldDB" id="A0A9Q0FSC7"/>
<dbReference type="InterPro" id="IPR001611">
    <property type="entry name" value="Leu-rich_rpt"/>
</dbReference>
<comment type="catalytic activity">
    <reaction evidence="22">
        <text>L-seryl-[protein] + ATP = O-phospho-L-seryl-[protein] + ADP + H(+)</text>
        <dbReference type="Rhea" id="RHEA:17989"/>
        <dbReference type="Rhea" id="RHEA-COMP:9863"/>
        <dbReference type="Rhea" id="RHEA-COMP:11604"/>
        <dbReference type="ChEBI" id="CHEBI:15378"/>
        <dbReference type="ChEBI" id="CHEBI:29999"/>
        <dbReference type="ChEBI" id="CHEBI:30616"/>
        <dbReference type="ChEBI" id="CHEBI:83421"/>
        <dbReference type="ChEBI" id="CHEBI:456216"/>
        <dbReference type="EC" id="2.7.11.1"/>
    </reaction>
</comment>
<dbReference type="InterPro" id="IPR032675">
    <property type="entry name" value="LRR_dom_sf"/>
</dbReference>
<gene>
    <name evidence="27" type="ORF">Tsubulata_037146</name>
</gene>
<dbReference type="SUPFAM" id="SSF52058">
    <property type="entry name" value="L domain-like"/>
    <property type="match status" value="1"/>
</dbReference>
<dbReference type="SMART" id="SM00220">
    <property type="entry name" value="S_TKc"/>
    <property type="match status" value="1"/>
</dbReference>
<comment type="similarity">
    <text evidence="3">Belongs to the RLP family.</text>
</comment>
<dbReference type="FunFam" id="3.80.10.10:FF:000275">
    <property type="entry name" value="Leucine-rich repeat receptor-like protein kinase"/>
    <property type="match status" value="1"/>
</dbReference>
<dbReference type="Gene3D" id="3.30.200.20">
    <property type="entry name" value="Phosphorylase Kinase, domain 1"/>
    <property type="match status" value="1"/>
</dbReference>
<keyword evidence="18 24" id="KW-0472">Membrane</keyword>
<sequence length="1058" mass="114790">MLTAAGMWIFLVSCWFFPGSSSSATNDSAALLAFKNSLLADPGNLLQTWNPASIPNYCSWYGVTCNAFSQRVVGLNLTGSPAARLSGSLPDSLANLSELQTLTITHHALAGEIPPGIARLQFLEILQLQGNNFTGTVLDKITAIPSLRIINLSFNSFSGVVPSALIASPTLEVMDLSNNRFTGGINISGSTPCLALRHLKLSNNQLVNDIPVEIGRCKTLRTLLLDGNSFSGGIPAEIGQIPELCILDVSTNSLTGYIPKELANCSMLSVLVLTNASNSLGDVGTISADTPIDFNAFQGSLPHELFMLPNLQVLWAPRANLDGRLPAHWDNSCSLRVINLQLNSLSGVVPQGMGMCENLTFLDLSSNYLDGYLPAQLQVPCMIYFNVSSNNMTGDLPSFGQNGCDSAVISYGQDHPFLSVEDIQIAQANIPVWGPSVINGGDQVIVHDFGLNLFTGALPPFSVGDELLKSGRKFVYRLLLHSNSFNGTLPGALVSSSNDQLSFSVNLNANSMSAQIHDLLLSCLQVTELEAAFNQISGSLGPEIENVTRLQNVDLRGNGLSGSLPSQLGNLKLLMSISLGGNNLRGGIPSQLGQLASLVVLDLSYNGLTGPIPDSLSGAKSLQVVLLNNNSLSGEIPPSFSTLYNLTMLDVSFNNLSGHIPSFKQRISCDWFSGNHFADKCSTSSSIPPAAEVDLSRKDGGGGWRFYKNKIILIVLLTTASTFLFLSLVILLVCMFRKRKLGRVSSSREIREPGLRDGGAIVTFTPVPPGLTYDTVLRATGNFSVSNLIGSGGFGSTYKAEVHPGYVVAIKKLFTNRFQGIKQFDAEIASLAGIRHKRLVTLIGYHMGENDMFLIYNYLSGGNLETLIQNRSQVVLHWPLIHKVALDIAQALAFVHSQIPRIVHRDIKPSNILLDEEMNAYLSDFGLARLMEVSRTHATTDVEGTFGYVAPDYVATRRVSDKSDVYSFGVVLLELMSWKRSLDPSFSEFGNGFHIAHWARLLKDEGRPSQLFTAELRETGPEESRLRMFDIATKCTAECKYARPTMARVLQELRKLHF</sequence>
<evidence type="ECO:0000256" key="15">
    <source>
        <dbReference type="ARBA" id="ARBA00022777"/>
    </source>
</evidence>
<comment type="subcellular location">
    <subcellularLocation>
        <location evidence="1">Cell membrane</location>
        <topology evidence="1">Single-pass type I membrane protein</topology>
    </subcellularLocation>
</comment>
<dbReference type="GO" id="GO:0005886">
    <property type="term" value="C:plasma membrane"/>
    <property type="evidence" value="ECO:0007669"/>
    <property type="project" value="UniProtKB-SubCell"/>
</dbReference>
<evidence type="ECO:0000256" key="17">
    <source>
        <dbReference type="ARBA" id="ARBA00022989"/>
    </source>
</evidence>
<keyword evidence="6" id="KW-1003">Cell membrane</keyword>
<keyword evidence="7" id="KW-0723">Serine/threonine-protein kinase</keyword>
<evidence type="ECO:0000256" key="9">
    <source>
        <dbReference type="ARBA" id="ARBA00022614"/>
    </source>
</evidence>
<evidence type="ECO:0000256" key="13">
    <source>
        <dbReference type="ARBA" id="ARBA00022737"/>
    </source>
</evidence>
<dbReference type="PROSITE" id="PS00108">
    <property type="entry name" value="PROTEIN_KINASE_ST"/>
    <property type="match status" value="1"/>
</dbReference>
<evidence type="ECO:0000256" key="3">
    <source>
        <dbReference type="ARBA" id="ARBA00009592"/>
    </source>
</evidence>
<evidence type="ECO:0000256" key="20">
    <source>
        <dbReference type="ARBA" id="ARBA00023180"/>
    </source>
</evidence>
<dbReference type="GO" id="GO:0005524">
    <property type="term" value="F:ATP binding"/>
    <property type="evidence" value="ECO:0007669"/>
    <property type="project" value="UniProtKB-UniRule"/>
</dbReference>
<dbReference type="FunFam" id="1.10.510.10:FF:000192">
    <property type="entry name" value="LRR receptor-like serine/threonine-protein kinase RPK2"/>
    <property type="match status" value="1"/>
</dbReference>
<keyword evidence="14 23" id="KW-0547">Nucleotide-binding</keyword>
<dbReference type="Pfam" id="PF08263">
    <property type="entry name" value="LRRNT_2"/>
    <property type="match status" value="1"/>
</dbReference>
<evidence type="ECO:0000256" key="25">
    <source>
        <dbReference type="SAM" id="SignalP"/>
    </source>
</evidence>
<feature type="chain" id="PRO_5040134774" description="non-specific serine/threonine protein kinase" evidence="25">
    <location>
        <begin position="23"/>
        <end position="1058"/>
    </location>
</feature>
<dbReference type="InterPro" id="IPR017441">
    <property type="entry name" value="Protein_kinase_ATP_BS"/>
</dbReference>
<evidence type="ECO:0000256" key="19">
    <source>
        <dbReference type="ARBA" id="ARBA00023170"/>
    </source>
</evidence>
<dbReference type="FunFam" id="3.80.10.10:FF:000041">
    <property type="entry name" value="LRR receptor-like serine/threonine-protein kinase ERECTA"/>
    <property type="match status" value="1"/>
</dbReference>
<dbReference type="GO" id="GO:0009942">
    <property type="term" value="P:longitudinal axis specification"/>
    <property type="evidence" value="ECO:0007669"/>
    <property type="project" value="UniProtKB-ARBA"/>
</dbReference>
<keyword evidence="17 24" id="KW-1133">Transmembrane helix</keyword>
<dbReference type="EC" id="2.7.11.1" evidence="4"/>
<evidence type="ECO:0000256" key="23">
    <source>
        <dbReference type="PROSITE-ProRule" id="PRU10141"/>
    </source>
</evidence>
<evidence type="ECO:0000256" key="4">
    <source>
        <dbReference type="ARBA" id="ARBA00012513"/>
    </source>
</evidence>
<keyword evidence="10" id="KW-0808">Transferase</keyword>
<protein>
    <recommendedName>
        <fullName evidence="4">non-specific serine/threonine protein kinase</fullName>
        <ecNumber evidence="4">2.7.11.1</ecNumber>
    </recommendedName>
</protein>
<proteinExistence type="inferred from homology"/>
<dbReference type="PANTHER" id="PTHR48056:SF77">
    <property type="entry name" value="PROTEIN KINASE DOMAIN-CONTAINING PROTEIN"/>
    <property type="match status" value="1"/>
</dbReference>
<feature type="signal peptide" evidence="25">
    <location>
        <begin position="1"/>
        <end position="22"/>
    </location>
</feature>
<evidence type="ECO:0000256" key="1">
    <source>
        <dbReference type="ARBA" id="ARBA00004251"/>
    </source>
</evidence>
<keyword evidence="20" id="KW-0325">Glycoprotein</keyword>
<dbReference type="OrthoDB" id="1896041at2759"/>
<evidence type="ECO:0000256" key="10">
    <source>
        <dbReference type="ARBA" id="ARBA00022679"/>
    </source>
</evidence>
<keyword evidence="28" id="KW-1185">Reference proteome</keyword>
<feature type="transmembrane region" description="Helical" evidence="24">
    <location>
        <begin position="711"/>
        <end position="736"/>
    </location>
</feature>